<dbReference type="KEGG" id="cvg:107094241"/>
<dbReference type="Proteomes" id="UP000265020">
    <property type="component" value="Unassembled WGS sequence"/>
</dbReference>
<dbReference type="STRING" id="28743.ENSCVAP00000014783"/>
<dbReference type="InterPro" id="IPR016024">
    <property type="entry name" value="ARM-type_fold"/>
</dbReference>
<dbReference type="OrthoDB" id="8186546at2759"/>
<proteinExistence type="inferred from homology"/>
<dbReference type="GeneTree" id="ENSGT00390000013601"/>
<dbReference type="RefSeq" id="XP_015245241.1">
    <property type="nucleotide sequence ID" value="XM_015389755.1"/>
</dbReference>
<dbReference type="GO" id="GO:0031175">
    <property type="term" value="P:neuron projection development"/>
    <property type="evidence" value="ECO:0007669"/>
    <property type="project" value="TreeGrafter"/>
</dbReference>
<feature type="compositionally biased region" description="Basic and acidic residues" evidence="3">
    <location>
        <begin position="149"/>
        <end position="158"/>
    </location>
</feature>
<reference evidence="4" key="2">
    <citation type="submission" date="2025-09" db="UniProtKB">
        <authorList>
            <consortium name="Ensembl"/>
        </authorList>
    </citation>
    <scope>IDENTIFICATION</scope>
</reference>
<dbReference type="GeneID" id="107094241"/>
<dbReference type="GO" id="GO:0030425">
    <property type="term" value="C:dendrite"/>
    <property type="evidence" value="ECO:0007669"/>
    <property type="project" value="TreeGrafter"/>
</dbReference>
<protein>
    <recommendedName>
        <fullName evidence="2">Neurochondrin</fullName>
    </recommendedName>
</protein>
<accession>A0A3Q2D878</accession>
<dbReference type="Ensembl" id="ENSCVAT00000022685.1">
    <property type="protein sequence ID" value="ENSCVAP00000014783.1"/>
    <property type="gene ID" value="ENSCVAG00000017472.1"/>
</dbReference>
<evidence type="ECO:0000256" key="2">
    <source>
        <dbReference type="ARBA" id="ARBA00018324"/>
    </source>
</evidence>
<dbReference type="AlphaFoldDB" id="A0A3Q2D878"/>
<evidence type="ECO:0000313" key="4">
    <source>
        <dbReference type="Ensembl" id="ENSCVAP00000014783.1"/>
    </source>
</evidence>
<dbReference type="Pfam" id="PF05536">
    <property type="entry name" value="Neurochondrin"/>
    <property type="match status" value="2"/>
</dbReference>
<dbReference type="PANTHER" id="PTHR13109:SF7">
    <property type="entry name" value="NEUROCHONDRIN"/>
    <property type="match status" value="1"/>
</dbReference>
<reference evidence="4" key="1">
    <citation type="submission" date="2025-08" db="UniProtKB">
        <authorList>
            <consortium name="Ensembl"/>
        </authorList>
    </citation>
    <scope>IDENTIFICATION</scope>
</reference>
<dbReference type="InterPro" id="IPR008709">
    <property type="entry name" value="Neurochondrin"/>
</dbReference>
<dbReference type="OMA" id="IVHYKKP"/>
<evidence type="ECO:0000256" key="1">
    <source>
        <dbReference type="ARBA" id="ARBA00006927"/>
    </source>
</evidence>
<dbReference type="SUPFAM" id="SSF48371">
    <property type="entry name" value="ARM repeat"/>
    <property type="match status" value="1"/>
</dbReference>
<evidence type="ECO:0000256" key="3">
    <source>
        <dbReference type="SAM" id="MobiDB-lite"/>
    </source>
</evidence>
<dbReference type="CTD" id="23154"/>
<dbReference type="GO" id="GO:0048168">
    <property type="term" value="P:regulation of neuronal synaptic plasticity"/>
    <property type="evidence" value="ECO:0007669"/>
    <property type="project" value="TreeGrafter"/>
</dbReference>
<keyword evidence="5" id="KW-1185">Reference proteome</keyword>
<organism evidence="4 5">
    <name type="scientific">Cyprinodon variegatus</name>
    <name type="common">Sheepshead minnow</name>
    <dbReference type="NCBI Taxonomy" id="28743"/>
    <lineage>
        <taxon>Eukaryota</taxon>
        <taxon>Metazoa</taxon>
        <taxon>Chordata</taxon>
        <taxon>Craniata</taxon>
        <taxon>Vertebrata</taxon>
        <taxon>Euteleostomi</taxon>
        <taxon>Actinopterygii</taxon>
        <taxon>Neopterygii</taxon>
        <taxon>Teleostei</taxon>
        <taxon>Neoteleostei</taxon>
        <taxon>Acanthomorphata</taxon>
        <taxon>Ovalentaria</taxon>
        <taxon>Atherinomorphae</taxon>
        <taxon>Cyprinodontiformes</taxon>
        <taxon>Cyprinodontidae</taxon>
        <taxon>Cyprinodon</taxon>
    </lineage>
</organism>
<name>A0A3Q2D878_CYPVA</name>
<sequence>MADQAAEEDEQGVAEGGSLTEAQRQMLDRCLHALRHAKNDSQTLAALLLMTRLCPANQLDKSTVRRIFDAVGLNLPARLLVTAVRGADGSALPPQELLSLGAALLAALSADPVMAAHPQLLATIPLLLDLLAEGGVCHQQNRAGVGPEDLPKGPDEARRRRSSAGDEGSDADGSAASRLEQAVAADCFQVLTAVCALPRGPEQLLNRGAVPALCRAVEQNRTPTHQRALSLLGILLCSKAKEKAWRNHQAELLSLLLRLSRDLLRSADLSRFQMCSSLVAFLPPAGVASQSEELKEAVSSVWAALRPMLQAKLTPKQMGPVLVLGACLLDLYGWESAGPPKFCCLLVNRACVEVRMALEEPPGNDLSAELQNTLTGCYRIMEAAMEQACTSLDAAPPPGSSLSLQQSQQVLGVLQEAFSAVMFHLQQVDPSRFSEPFVLASFRALCSWLAEETSCLKEEVTALLPFLVDYARRHLQEGPSGRGLSDWMAQVSVSEEGGVWTGEEALRYLLPALCHLSAEDAPRKVLLDLDTPLLLVDFLKRTWTSMRGRSGSALTRDPSMETACSALLNFIVTEPERVRKDPCFRALEAHLSEALPVLVNKPRLLVLAANYCTVGLMIGRLKPPAAGPAEAAQRRFFSAALRLLQGALRSSSGSGPVSDGWKEAAELWRLSLQALGGCVRTQPWIVALIRDEGWLKHGVLTGGGAPPDPQTEEVLEEVLCAVAERCQDCRQEIREMMRSGGGGALRMKSLRKMVGV</sequence>
<evidence type="ECO:0000313" key="5">
    <source>
        <dbReference type="Proteomes" id="UP000265020"/>
    </source>
</evidence>
<dbReference type="PANTHER" id="PTHR13109">
    <property type="entry name" value="NEUROCHONDRIN"/>
    <property type="match status" value="1"/>
</dbReference>
<feature type="region of interest" description="Disordered" evidence="3">
    <location>
        <begin position="141"/>
        <end position="175"/>
    </location>
</feature>
<comment type="similarity">
    <text evidence="1">Belongs to the neurochondrin family.</text>
</comment>